<dbReference type="EMBL" id="AYSH01000018">
    <property type="protein sequence ID" value="EST89450.1"/>
    <property type="molecule type" value="Genomic_DNA"/>
</dbReference>
<proteinExistence type="inferred from homology"/>
<dbReference type="AlphaFoldDB" id="V6Q461"/>
<keyword evidence="3" id="KW-1185">Reference proteome</keyword>
<gene>
    <name evidence="2" type="ORF">T233_01453</name>
</gene>
<name>V6Q461_9ENTE</name>
<dbReference type="GO" id="GO:0003677">
    <property type="term" value="F:DNA binding"/>
    <property type="evidence" value="ECO:0007669"/>
    <property type="project" value="InterPro"/>
</dbReference>
<dbReference type="CDD" id="cd17242">
    <property type="entry name" value="MobM_relaxase"/>
    <property type="match status" value="1"/>
</dbReference>
<sequence length="104" mass="12028">MVNEEPINYQEKVKEIIGLQRESTRAIKKDAVLANEWIITSTQLFFKDMDQEDLNLFFETALDYFSSKSRSQNMAYAQVHLDETTPHMHLGIVPMADGNYQGKI</sequence>
<protein>
    <recommendedName>
        <fullName evidence="4">Plasmid recombination enzyme</fullName>
    </recommendedName>
</protein>
<evidence type="ECO:0000256" key="1">
    <source>
        <dbReference type="ARBA" id="ARBA00010657"/>
    </source>
</evidence>
<dbReference type="Pfam" id="PF01076">
    <property type="entry name" value="Mob_Pre"/>
    <property type="match status" value="1"/>
</dbReference>
<reference evidence="2 3" key="1">
    <citation type="journal article" date="2013" name="Genome Announc.">
        <title>High-Quality Draft Genome Sequence of Vagococcus lutrae Strain LBD1, Isolated from the Largemouth Bass Micropterus salmoides.</title>
        <authorList>
            <person name="Lebreton F."/>
            <person name="Valentino M.D."/>
            <person name="Duncan L.B."/>
            <person name="Zeng Q."/>
            <person name="Manson McGuire A."/>
            <person name="Earl A.M."/>
            <person name="Gilmore M.S."/>
        </authorList>
    </citation>
    <scope>NUCLEOTIDE SEQUENCE [LARGE SCALE GENOMIC DNA]</scope>
    <source>
        <strain evidence="2 3">LBD1</strain>
    </source>
</reference>
<dbReference type="eggNOG" id="COG1196">
    <property type="taxonomic scope" value="Bacteria"/>
</dbReference>
<dbReference type="Proteomes" id="UP000018126">
    <property type="component" value="Unassembled WGS sequence"/>
</dbReference>
<comment type="similarity">
    <text evidence="1">Belongs to the plasmid mobilization pre family.</text>
</comment>
<evidence type="ECO:0000313" key="2">
    <source>
        <dbReference type="EMBL" id="EST89450.1"/>
    </source>
</evidence>
<accession>V6Q461</accession>
<evidence type="ECO:0008006" key="4">
    <source>
        <dbReference type="Google" id="ProtNLM"/>
    </source>
</evidence>
<dbReference type="Gene3D" id="3.30.930.30">
    <property type="match status" value="1"/>
</dbReference>
<comment type="caution">
    <text evidence="2">The sequence shown here is derived from an EMBL/GenBank/DDBJ whole genome shotgun (WGS) entry which is preliminary data.</text>
</comment>
<dbReference type="GO" id="GO:0006310">
    <property type="term" value="P:DNA recombination"/>
    <property type="evidence" value="ECO:0007669"/>
    <property type="project" value="InterPro"/>
</dbReference>
<organism evidence="2 3">
    <name type="scientific">Vagococcus lutrae LBD1</name>
    <dbReference type="NCBI Taxonomy" id="1408226"/>
    <lineage>
        <taxon>Bacteria</taxon>
        <taxon>Bacillati</taxon>
        <taxon>Bacillota</taxon>
        <taxon>Bacilli</taxon>
        <taxon>Lactobacillales</taxon>
        <taxon>Enterococcaceae</taxon>
        <taxon>Vagococcus</taxon>
    </lineage>
</organism>
<dbReference type="InterPro" id="IPR001668">
    <property type="entry name" value="Mob_Pre"/>
</dbReference>
<evidence type="ECO:0000313" key="3">
    <source>
        <dbReference type="Proteomes" id="UP000018126"/>
    </source>
</evidence>
<dbReference type="STRING" id="1408226.T233_01453"/>